<comment type="caution">
    <text evidence="1">The sequence shown here is derived from an EMBL/GenBank/DDBJ whole genome shotgun (WGS) entry which is preliminary data.</text>
</comment>
<organism evidence="1 2">
    <name type="scientific">Vanilla planifolia</name>
    <name type="common">Vanilla</name>
    <dbReference type="NCBI Taxonomy" id="51239"/>
    <lineage>
        <taxon>Eukaryota</taxon>
        <taxon>Viridiplantae</taxon>
        <taxon>Streptophyta</taxon>
        <taxon>Embryophyta</taxon>
        <taxon>Tracheophyta</taxon>
        <taxon>Spermatophyta</taxon>
        <taxon>Magnoliopsida</taxon>
        <taxon>Liliopsida</taxon>
        <taxon>Asparagales</taxon>
        <taxon>Orchidaceae</taxon>
        <taxon>Vanilloideae</taxon>
        <taxon>Vanilleae</taxon>
        <taxon>Vanilla</taxon>
    </lineage>
</organism>
<reference evidence="1 2" key="1">
    <citation type="journal article" date="2020" name="Nat. Food">
        <title>A phased Vanilla planifolia genome enables genetic improvement of flavour and production.</title>
        <authorList>
            <person name="Hasing T."/>
            <person name="Tang H."/>
            <person name="Brym M."/>
            <person name="Khazi F."/>
            <person name="Huang T."/>
            <person name="Chambers A.H."/>
        </authorList>
    </citation>
    <scope>NUCLEOTIDE SEQUENCE [LARGE SCALE GENOMIC DNA]</scope>
    <source>
        <tissue evidence="1">Leaf</tissue>
    </source>
</reference>
<proteinExistence type="predicted"/>
<dbReference type="Proteomes" id="UP000639772">
    <property type="component" value="Chromosome 10"/>
</dbReference>
<protein>
    <submittedName>
        <fullName evidence="1">Uncharacterized protein</fullName>
    </submittedName>
</protein>
<dbReference type="AlphaFoldDB" id="A0A835Q9E6"/>
<gene>
    <name evidence="1" type="ORF">HPP92_019658</name>
</gene>
<sequence>MAAALQKKEQSLIDTDAASELRSLDLLLEVCTQFFRERVDEFELTKHGKDGCRGLLRPPRPFIVCRFVLLRLREALDASSRSIEADEAFRLDEAIAPVISLLLSLVARCTTGSEETIADVQFSEDAFG</sequence>
<evidence type="ECO:0000313" key="2">
    <source>
        <dbReference type="Proteomes" id="UP000639772"/>
    </source>
</evidence>
<dbReference type="EMBL" id="JADCNM010000010">
    <property type="protein sequence ID" value="KAG0465494.1"/>
    <property type="molecule type" value="Genomic_DNA"/>
</dbReference>
<name>A0A835Q9E6_VANPL</name>
<accession>A0A835Q9E6</accession>
<evidence type="ECO:0000313" key="1">
    <source>
        <dbReference type="EMBL" id="KAG0465494.1"/>
    </source>
</evidence>